<feature type="transmembrane region" description="Helical" evidence="2">
    <location>
        <begin position="170"/>
        <end position="192"/>
    </location>
</feature>
<reference evidence="3 4" key="1">
    <citation type="submission" date="2021-05" db="EMBL/GenBank/DDBJ databases">
        <title>Kineosporia and Streptomyces sp. nov. two new marine actinobacteria isolated from Coral.</title>
        <authorList>
            <person name="Buangrab K."/>
            <person name="Sutthacheep M."/>
            <person name="Yeemin T."/>
            <person name="Harunari E."/>
            <person name="Igarashi Y."/>
            <person name="Kanchanasin P."/>
            <person name="Tanasupawat S."/>
            <person name="Phongsopitanun W."/>
        </authorList>
    </citation>
    <scope>NUCLEOTIDE SEQUENCE [LARGE SCALE GENOMIC DNA]</scope>
    <source>
        <strain evidence="3 4">J2-2</strain>
    </source>
</reference>
<feature type="transmembrane region" description="Helical" evidence="2">
    <location>
        <begin position="54"/>
        <end position="73"/>
    </location>
</feature>
<keyword evidence="2" id="KW-1133">Transmembrane helix</keyword>
<feature type="compositionally biased region" description="Basic and acidic residues" evidence="1">
    <location>
        <begin position="487"/>
        <end position="497"/>
    </location>
</feature>
<protein>
    <recommendedName>
        <fullName evidence="5">TrbL/VirB6 plasmid conjugal transfer protein</fullName>
    </recommendedName>
</protein>
<feature type="transmembrane region" description="Helical" evidence="2">
    <location>
        <begin position="242"/>
        <end position="259"/>
    </location>
</feature>
<keyword evidence="2" id="KW-0812">Transmembrane</keyword>
<accession>A0ABS5TPD1</accession>
<dbReference type="RefSeq" id="WP_214159492.1">
    <property type="nucleotide sequence ID" value="NZ_JAHBAY010000014.1"/>
</dbReference>
<evidence type="ECO:0000313" key="3">
    <source>
        <dbReference type="EMBL" id="MBT0772955.1"/>
    </source>
</evidence>
<feature type="compositionally biased region" description="Low complexity" evidence="1">
    <location>
        <begin position="434"/>
        <end position="450"/>
    </location>
</feature>
<name>A0ABS5TPD1_9ACTN</name>
<feature type="compositionally biased region" description="Basic and acidic residues" evidence="1">
    <location>
        <begin position="410"/>
        <end position="419"/>
    </location>
</feature>
<feature type="transmembrane region" description="Helical" evidence="2">
    <location>
        <begin position="85"/>
        <end position="103"/>
    </location>
</feature>
<comment type="caution">
    <text evidence="3">The sequence shown here is derived from an EMBL/GenBank/DDBJ whole genome shotgun (WGS) entry which is preliminary data.</text>
</comment>
<proteinExistence type="predicted"/>
<evidence type="ECO:0000313" key="4">
    <source>
        <dbReference type="Proteomes" id="UP001197247"/>
    </source>
</evidence>
<feature type="compositionally biased region" description="Low complexity" evidence="1">
    <location>
        <begin position="500"/>
        <end position="519"/>
    </location>
</feature>
<evidence type="ECO:0008006" key="5">
    <source>
        <dbReference type="Google" id="ProtNLM"/>
    </source>
</evidence>
<keyword evidence="4" id="KW-1185">Reference proteome</keyword>
<feature type="transmembrane region" description="Helical" evidence="2">
    <location>
        <begin position="144"/>
        <end position="164"/>
    </location>
</feature>
<evidence type="ECO:0000256" key="2">
    <source>
        <dbReference type="SAM" id="Phobius"/>
    </source>
</evidence>
<feature type="region of interest" description="Disordered" evidence="1">
    <location>
        <begin position="410"/>
        <end position="562"/>
    </location>
</feature>
<gene>
    <name evidence="3" type="ORF">KIH74_28690</name>
</gene>
<dbReference type="Proteomes" id="UP001197247">
    <property type="component" value="Unassembled WGS sequence"/>
</dbReference>
<keyword evidence="2" id="KW-0472">Membrane</keyword>
<dbReference type="EMBL" id="JAHBAY010000014">
    <property type="protein sequence ID" value="MBT0772955.1"/>
    <property type="molecule type" value="Genomic_DNA"/>
</dbReference>
<organism evidence="3 4">
    <name type="scientific">Kineosporia corallincola</name>
    <dbReference type="NCBI Taxonomy" id="2835133"/>
    <lineage>
        <taxon>Bacteria</taxon>
        <taxon>Bacillati</taxon>
        <taxon>Actinomycetota</taxon>
        <taxon>Actinomycetes</taxon>
        <taxon>Kineosporiales</taxon>
        <taxon>Kineosporiaceae</taxon>
        <taxon>Kineosporia</taxon>
    </lineage>
</organism>
<feature type="region of interest" description="Disordered" evidence="1">
    <location>
        <begin position="336"/>
        <end position="398"/>
    </location>
</feature>
<sequence>MVDWVVGGILEEFAGLLVEPLTKLLALVSDLVLRLPEVTGQRPVLELVARSLRVVQVGYVVLVAVAGLVAMTHGSVQAAYSVRELWPRLVLGFVAAHLSTWVVEQFVTAGNALVVALAPSGEQALSELDTSEALSRQVDQHPEMLLVLLAVQVVIVVLLVVLVVSWGMRFLGLCLAAGLGPLALACHGLPWLEQVALAWWRYLMAMVVTVVGQSVALQVGLQMLLVPDADLSGAGDLDRSDVLTNMILVLCLLIGVVRVPSLVRRFLPSAGGNRSGPLSTVARYVLVNQVVGSWRRPVTMIARWNRTRRAQHLAATALSSSTIGKGVHAKKLASFRRTSGGTGAAGASGQQKPWMTRRVSAPGSPNTSNRVKTPAGQGVTVRGPAVAGRSRARQAREQFRAARLRRGQELARQRLDQARRRSRLAGRTVAQESARPARIAGIRPARYRPASPAHQDPPARRTQQARPFRTAGDATPVRRRPAGQEAKTQRRSADRDTGLPAARSRGRAPAPSSRSTPRSVPRRDPRTGVPGRTPEPRPTDVPGATPPRRAPRRGPQEPGTPN</sequence>
<evidence type="ECO:0000256" key="1">
    <source>
        <dbReference type="SAM" id="MobiDB-lite"/>
    </source>
</evidence>
<feature type="transmembrane region" description="Helical" evidence="2">
    <location>
        <begin position="199"/>
        <end position="222"/>
    </location>
</feature>